<evidence type="ECO:0000313" key="3">
    <source>
        <dbReference type="Proteomes" id="UP000011778"/>
    </source>
</evidence>
<evidence type="ECO:0000256" key="1">
    <source>
        <dbReference type="SAM" id="Phobius"/>
    </source>
</evidence>
<keyword evidence="1" id="KW-0472">Membrane</keyword>
<comment type="caution">
    <text evidence="2">The sequence shown here is derived from an EMBL/GenBank/DDBJ whole genome shotgun (WGS) entry which is preliminary data.</text>
</comment>
<protein>
    <submittedName>
        <fullName evidence="2">Uncharacterized protein</fullName>
    </submittedName>
</protein>
<evidence type="ECO:0000313" key="2">
    <source>
        <dbReference type="EMBL" id="EMG19267.1"/>
    </source>
</evidence>
<dbReference type="Proteomes" id="UP000011778">
    <property type="component" value="Unassembled WGS sequence"/>
</dbReference>
<organism evidence="2 3">
    <name type="scientific">Leptospira interrogans serovar Copenhageni str. LT2050</name>
    <dbReference type="NCBI Taxonomy" id="1001598"/>
    <lineage>
        <taxon>Bacteria</taxon>
        <taxon>Pseudomonadati</taxon>
        <taxon>Spirochaetota</taxon>
        <taxon>Spirochaetia</taxon>
        <taxon>Leptospirales</taxon>
        <taxon>Leptospiraceae</taxon>
        <taxon>Leptospira</taxon>
    </lineage>
</organism>
<name>M3IEW5_LEPIT</name>
<accession>M3IEW5</accession>
<dbReference type="EMBL" id="AFMD02000539">
    <property type="protein sequence ID" value="EMG19267.1"/>
    <property type="molecule type" value="Genomic_DNA"/>
</dbReference>
<dbReference type="AlphaFoldDB" id="M3IEW5"/>
<keyword evidence="1" id="KW-0812">Transmembrane</keyword>
<keyword evidence="1" id="KW-1133">Transmembrane helix</keyword>
<gene>
    <name evidence="2" type="ORF">LEP1GSC150_4728</name>
</gene>
<proteinExistence type="predicted"/>
<feature type="transmembrane region" description="Helical" evidence="1">
    <location>
        <begin position="6"/>
        <end position="22"/>
    </location>
</feature>
<sequence length="48" mass="5508">MFLSGVFLSGGLIILGLWLFSHKKESVNFRYSSEKEKILFLKFPDNGI</sequence>
<reference evidence="2 3" key="1">
    <citation type="submission" date="2013-02" db="EMBL/GenBank/DDBJ databases">
        <authorList>
            <person name="Harkins D.M."/>
            <person name="Durkin A.S."/>
            <person name="Brinkac L.M."/>
            <person name="Haft D.H."/>
            <person name="Selengut J.D."/>
            <person name="Sanka R."/>
            <person name="DePew J."/>
            <person name="Purushe J."/>
            <person name="Tulsiani S.M."/>
            <person name="Graham G.C."/>
            <person name="Burns M.-A."/>
            <person name="Dohnt M.F."/>
            <person name="Smythe L.D."/>
            <person name="McKay D.B."/>
            <person name="Craig S.B."/>
            <person name="Vinetz J.M."/>
            <person name="Sutton G.G."/>
            <person name="Nierman W.C."/>
            <person name="Fouts D.E."/>
        </authorList>
    </citation>
    <scope>NUCLEOTIDE SEQUENCE [LARGE SCALE GENOMIC DNA]</scope>
    <source>
        <strain evidence="2 3">LT2050</strain>
    </source>
</reference>